<dbReference type="PANTHER" id="PTHR43792:SF16">
    <property type="entry name" value="N-ACETYLTRANSFERASE DOMAIN-CONTAINING PROTEIN"/>
    <property type="match status" value="1"/>
</dbReference>
<dbReference type="SUPFAM" id="SSF55729">
    <property type="entry name" value="Acyl-CoA N-acyltransferases (Nat)"/>
    <property type="match status" value="1"/>
</dbReference>
<dbReference type="Gene3D" id="3.40.630.30">
    <property type="match status" value="1"/>
</dbReference>
<evidence type="ECO:0000259" key="1">
    <source>
        <dbReference type="Pfam" id="PF13302"/>
    </source>
</evidence>
<dbReference type="InterPro" id="IPR000182">
    <property type="entry name" value="GNAT_dom"/>
</dbReference>
<dbReference type="Pfam" id="PF13302">
    <property type="entry name" value="Acetyltransf_3"/>
    <property type="match status" value="1"/>
</dbReference>
<sequence>MNLLMNIETSRLILVPVSEVHVKEIFENFNEQIITYMEPQVLKNMDETYKIVKGFIESRENNTDYVYAITLKSSGEFIGLVALHNLKNETPELGIWTKIYSHGNHYGREAIGGLIDCAKGLGVKKLCYPVDRRNIPSRKIPLFYGGKLVTEYKKVETSDGRILEEEIYEILIS</sequence>
<accession>A0ABN1J6G3</accession>
<evidence type="ECO:0000313" key="3">
    <source>
        <dbReference type="Proteomes" id="UP001500339"/>
    </source>
</evidence>
<dbReference type="Proteomes" id="UP001500339">
    <property type="component" value="Unassembled WGS sequence"/>
</dbReference>
<comment type="caution">
    <text evidence="2">The sequence shown here is derived from an EMBL/GenBank/DDBJ whole genome shotgun (WGS) entry which is preliminary data.</text>
</comment>
<proteinExistence type="predicted"/>
<name>A0ABN1J6G3_9CLOT</name>
<dbReference type="InterPro" id="IPR016181">
    <property type="entry name" value="Acyl_CoA_acyltransferase"/>
</dbReference>
<feature type="domain" description="N-acetyltransferase" evidence="1">
    <location>
        <begin position="11"/>
        <end position="140"/>
    </location>
</feature>
<dbReference type="InterPro" id="IPR051531">
    <property type="entry name" value="N-acetyltransferase"/>
</dbReference>
<reference evidence="2 3" key="1">
    <citation type="journal article" date="2019" name="Int. J. Syst. Evol. Microbiol.">
        <title>The Global Catalogue of Microorganisms (GCM) 10K type strain sequencing project: providing services to taxonomists for standard genome sequencing and annotation.</title>
        <authorList>
            <consortium name="The Broad Institute Genomics Platform"/>
            <consortium name="The Broad Institute Genome Sequencing Center for Infectious Disease"/>
            <person name="Wu L."/>
            <person name="Ma J."/>
        </authorList>
    </citation>
    <scope>NUCLEOTIDE SEQUENCE [LARGE SCALE GENOMIC DNA]</scope>
    <source>
        <strain evidence="2 3">JCM 1405</strain>
    </source>
</reference>
<organism evidence="2 3">
    <name type="scientific">Clostridium malenominatum</name>
    <dbReference type="NCBI Taxonomy" id="1539"/>
    <lineage>
        <taxon>Bacteria</taxon>
        <taxon>Bacillati</taxon>
        <taxon>Bacillota</taxon>
        <taxon>Clostridia</taxon>
        <taxon>Eubacteriales</taxon>
        <taxon>Clostridiaceae</taxon>
        <taxon>Clostridium</taxon>
    </lineage>
</organism>
<gene>
    <name evidence="2" type="ORF">GCM10008905_31200</name>
</gene>
<protein>
    <recommendedName>
        <fullName evidence="1">N-acetyltransferase domain-containing protein</fullName>
    </recommendedName>
</protein>
<dbReference type="PANTHER" id="PTHR43792">
    <property type="entry name" value="GNAT FAMILY, PUTATIVE (AFU_ORTHOLOGUE AFUA_3G00765)-RELATED-RELATED"/>
    <property type="match status" value="1"/>
</dbReference>
<dbReference type="EMBL" id="BAAACF010000012">
    <property type="protein sequence ID" value="GAA0730199.1"/>
    <property type="molecule type" value="Genomic_DNA"/>
</dbReference>
<keyword evidence="3" id="KW-1185">Reference proteome</keyword>
<evidence type="ECO:0000313" key="2">
    <source>
        <dbReference type="EMBL" id="GAA0730199.1"/>
    </source>
</evidence>